<dbReference type="Proteomes" id="UP001526143">
    <property type="component" value="Unassembled WGS sequence"/>
</dbReference>
<evidence type="ECO:0000313" key="1">
    <source>
        <dbReference type="EMBL" id="MCV3217138.1"/>
    </source>
</evidence>
<name>A0ABT3B6X7_9CYAN</name>
<dbReference type="RefSeq" id="WP_263748835.1">
    <property type="nucleotide sequence ID" value="NZ_JAOWRF010000387.1"/>
</dbReference>
<evidence type="ECO:0000313" key="2">
    <source>
        <dbReference type="Proteomes" id="UP001526143"/>
    </source>
</evidence>
<keyword evidence="2" id="KW-1185">Reference proteome</keyword>
<sequence>METNQLKFLLKLLGCADYRASYTDRTFDSFKKDKNKICQNLGDRELVDYSREIAAVKILPPGRALLQEPTKVAIADKELKVLEKISKASGKITPSEITSPKAAERDAILKSLSDRGLIEAELKIKKSKAEVWLTERGIEYLRDDYSPNKGSNPVISLELLSNYLRFLRKTLRDKPEPVSTSAPISVESAAVTIINLTDEEILQTIQKLDRELGSDNYLPIFHLRQKLQPPLSREELDKALYRLEESDQIELSKLAEPGDYTPEQVDAGIPQFSGGSLFFIIAI</sequence>
<organism evidence="1 2">
    <name type="scientific">Plectonema radiosum NIES-515</name>
    <dbReference type="NCBI Taxonomy" id="2986073"/>
    <lineage>
        <taxon>Bacteria</taxon>
        <taxon>Bacillati</taxon>
        <taxon>Cyanobacteriota</taxon>
        <taxon>Cyanophyceae</taxon>
        <taxon>Oscillatoriophycideae</taxon>
        <taxon>Oscillatoriales</taxon>
        <taxon>Microcoleaceae</taxon>
        <taxon>Plectonema</taxon>
    </lineage>
</organism>
<dbReference type="EMBL" id="JAOWRF010000387">
    <property type="protein sequence ID" value="MCV3217138.1"/>
    <property type="molecule type" value="Genomic_DNA"/>
</dbReference>
<accession>A0ABT3B6X7</accession>
<reference evidence="1 2" key="1">
    <citation type="submission" date="2022-10" db="EMBL/GenBank/DDBJ databases">
        <title>Identification of biosynthetic pathway for the production of the potent trypsin inhibitor radiosumin.</title>
        <authorList>
            <person name="Fewer D.P."/>
            <person name="Delbaje E."/>
            <person name="Ouyang X."/>
            <person name="Agostino P.D."/>
            <person name="Wahlsten M."/>
            <person name="Jokela J."/>
            <person name="Permi P."/>
            <person name="Haapaniemi E."/>
            <person name="Koistinen H."/>
        </authorList>
    </citation>
    <scope>NUCLEOTIDE SEQUENCE [LARGE SCALE GENOMIC DNA]</scope>
    <source>
        <strain evidence="1 2">NIES-515</strain>
    </source>
</reference>
<proteinExistence type="predicted"/>
<protein>
    <submittedName>
        <fullName evidence="1">Transcription factor RcaD</fullName>
    </submittedName>
</protein>
<gene>
    <name evidence="1" type="ORF">OGM63_27125</name>
</gene>
<comment type="caution">
    <text evidence="1">The sequence shown here is derived from an EMBL/GenBank/DDBJ whole genome shotgun (WGS) entry which is preliminary data.</text>
</comment>